<name>A0A7R9QMW0_9ACAR</name>
<accession>A0A7R9QMW0</accession>
<evidence type="ECO:0000313" key="1">
    <source>
        <dbReference type="EMBL" id="CAD7651717.1"/>
    </source>
</evidence>
<dbReference type="AlphaFoldDB" id="A0A7R9QMW0"/>
<proteinExistence type="predicted"/>
<protein>
    <submittedName>
        <fullName evidence="1">Uncharacterized protein</fullName>
    </submittedName>
</protein>
<dbReference type="EMBL" id="OC919654">
    <property type="protein sequence ID" value="CAD7651717.1"/>
    <property type="molecule type" value="Genomic_DNA"/>
</dbReference>
<dbReference type="EMBL" id="CAJPVJ010004829">
    <property type="protein sequence ID" value="CAG2168960.1"/>
    <property type="molecule type" value="Genomic_DNA"/>
</dbReference>
<gene>
    <name evidence="1" type="ORF">ONB1V03_LOCUS8444</name>
</gene>
<dbReference type="OrthoDB" id="1431934at2759"/>
<reference evidence="1" key="1">
    <citation type="submission" date="2020-11" db="EMBL/GenBank/DDBJ databases">
        <authorList>
            <person name="Tran Van P."/>
        </authorList>
    </citation>
    <scope>NUCLEOTIDE SEQUENCE</scope>
</reference>
<keyword evidence="2" id="KW-1185">Reference proteome</keyword>
<evidence type="ECO:0000313" key="2">
    <source>
        <dbReference type="Proteomes" id="UP000728032"/>
    </source>
</evidence>
<organism evidence="1">
    <name type="scientific">Oppiella nova</name>
    <dbReference type="NCBI Taxonomy" id="334625"/>
    <lineage>
        <taxon>Eukaryota</taxon>
        <taxon>Metazoa</taxon>
        <taxon>Ecdysozoa</taxon>
        <taxon>Arthropoda</taxon>
        <taxon>Chelicerata</taxon>
        <taxon>Arachnida</taxon>
        <taxon>Acari</taxon>
        <taxon>Acariformes</taxon>
        <taxon>Sarcoptiformes</taxon>
        <taxon>Oribatida</taxon>
        <taxon>Brachypylina</taxon>
        <taxon>Oppioidea</taxon>
        <taxon>Oppiidae</taxon>
        <taxon>Oppiella</taxon>
    </lineage>
</organism>
<sequence length="247" mass="28311">MEEHCLLNRQPLDQLKPLHTIIQTTFSETTTQLKFHQIVFTGTSDSQLLTNAKNSLTDWISLWPIQLPYNDASIHSNLKISPRVIRACIICGVDDHTFNIRTKNFERIGTAITRENYVKKGSRIYTCEADRQWFGRNHRLKISCLKKGNCGLSGCRACKLHIFKQAGLSAEYRTKDSTRANEVTSSQLELKYIVTDQPDQLPATRHTLKNRLIMILMIYLLIARHQNLLFPIVYHKNCSLLATGQIA</sequence>
<dbReference type="Proteomes" id="UP000728032">
    <property type="component" value="Unassembled WGS sequence"/>
</dbReference>